<dbReference type="SMART" id="SM00292">
    <property type="entry name" value="BRCT"/>
    <property type="match status" value="2"/>
</dbReference>
<dbReference type="InterPro" id="IPR036420">
    <property type="entry name" value="BRCT_dom_sf"/>
</dbReference>
<dbReference type="GO" id="GO:0031436">
    <property type="term" value="C:BRCA1-BARD1 complex"/>
    <property type="evidence" value="ECO:0007669"/>
    <property type="project" value="TreeGrafter"/>
</dbReference>
<name>A0A6M2E0L2_XENCH</name>
<feature type="domain" description="BRCT" evidence="6">
    <location>
        <begin position="108"/>
        <end position="199"/>
    </location>
</feature>
<dbReference type="PROSITE" id="PS50172">
    <property type="entry name" value="BRCT"/>
    <property type="match status" value="2"/>
</dbReference>
<comment type="subcellular location">
    <subcellularLocation>
        <location evidence="1">Nucleus</location>
    </subcellularLocation>
</comment>
<dbReference type="GO" id="GO:0045944">
    <property type="term" value="P:positive regulation of transcription by RNA polymerase II"/>
    <property type="evidence" value="ECO:0007669"/>
    <property type="project" value="TreeGrafter"/>
</dbReference>
<dbReference type="PANTHER" id="PTHR13763:SF0">
    <property type="entry name" value="BREAST CANCER TYPE 1 SUSCEPTIBILITY PROTEIN"/>
    <property type="match status" value="1"/>
</dbReference>
<dbReference type="GO" id="GO:0004842">
    <property type="term" value="F:ubiquitin-protein transferase activity"/>
    <property type="evidence" value="ECO:0007669"/>
    <property type="project" value="TreeGrafter"/>
</dbReference>
<keyword evidence="2" id="KW-0677">Repeat</keyword>
<dbReference type="InterPro" id="IPR031099">
    <property type="entry name" value="BRCA1-associated"/>
</dbReference>
<keyword evidence="4" id="KW-0234">DNA repair</keyword>
<accession>A0A6M2E0L2</accession>
<evidence type="ECO:0000259" key="6">
    <source>
        <dbReference type="PROSITE" id="PS50172"/>
    </source>
</evidence>
<dbReference type="GO" id="GO:0070531">
    <property type="term" value="C:BRCA1-A complex"/>
    <property type="evidence" value="ECO:0007669"/>
    <property type="project" value="TreeGrafter"/>
</dbReference>
<keyword evidence="5" id="KW-0539">Nucleus</keyword>
<dbReference type="PANTHER" id="PTHR13763">
    <property type="entry name" value="BREAST CANCER TYPE 1 SUSCEPTIBILITY PROTEIN BRCA1"/>
    <property type="match status" value="1"/>
</dbReference>
<dbReference type="InterPro" id="IPR001357">
    <property type="entry name" value="BRCT_dom"/>
</dbReference>
<evidence type="ECO:0000313" key="7">
    <source>
        <dbReference type="EMBL" id="NOV50871.1"/>
    </source>
</evidence>
<evidence type="ECO:0000256" key="1">
    <source>
        <dbReference type="ARBA" id="ARBA00004123"/>
    </source>
</evidence>
<dbReference type="Pfam" id="PF00533">
    <property type="entry name" value="BRCT"/>
    <property type="match status" value="2"/>
</dbReference>
<evidence type="ECO:0000256" key="4">
    <source>
        <dbReference type="ARBA" id="ARBA00023204"/>
    </source>
</evidence>
<dbReference type="Gene3D" id="3.40.50.10190">
    <property type="entry name" value="BRCT domain"/>
    <property type="match status" value="2"/>
</dbReference>
<dbReference type="EMBL" id="GIIL01007145">
    <property type="protein sequence ID" value="NOV50871.1"/>
    <property type="molecule type" value="Transcribed_RNA"/>
</dbReference>
<evidence type="ECO:0000256" key="3">
    <source>
        <dbReference type="ARBA" id="ARBA00022763"/>
    </source>
</evidence>
<reference evidence="7" key="1">
    <citation type="submission" date="2020-03" db="EMBL/GenBank/DDBJ databases">
        <title>Transcriptomic Profiling of the Digestive Tract of the Rat Flea, Xenopsylla cheopis, Following Blood Feeding and Infection with Yersinia pestis.</title>
        <authorList>
            <person name="Bland D.M."/>
            <person name="Martens C.A."/>
            <person name="Virtaneva K."/>
            <person name="Kanakabandi K."/>
            <person name="Long D."/>
            <person name="Rosenke R."/>
            <person name="Saturday G.A."/>
            <person name="Hoyt F.H."/>
            <person name="Bruno D.P."/>
            <person name="Ribeiro J.M.C."/>
            <person name="Hinnebusch J."/>
        </authorList>
    </citation>
    <scope>NUCLEOTIDE SEQUENCE</scope>
</reference>
<evidence type="ECO:0000256" key="2">
    <source>
        <dbReference type="ARBA" id="ARBA00022737"/>
    </source>
</evidence>
<dbReference type="SUPFAM" id="SSF52113">
    <property type="entry name" value="BRCT domain"/>
    <property type="match status" value="2"/>
</dbReference>
<keyword evidence="3" id="KW-0227">DNA damage</keyword>
<protein>
    <submittedName>
        <fullName evidence="7">Putative product</fullName>
    </submittedName>
</protein>
<feature type="domain" description="BRCT" evidence="6">
    <location>
        <begin position="31"/>
        <end position="92"/>
    </location>
</feature>
<sequence>MEVRPLCLACSCLLEDDIVLAKNFANKFNIKFVMKYEESVTHLIVRVNKENCAERSLKFINAVVSGIWVLNKKWIIESLAAQKLLPEYKYEVLDISLEPGPKRNRLTSPSSLFNNIKVFIIGPFHSTSNDEFKALLRKSGVLVQNNFIAAQMIVVDDGEQTKDEIEEIYKKYLKPVVDMGWFLDCICRGRLVKMVDHLLMPELSELNVKNYPSQLFQDTERI</sequence>
<dbReference type="GO" id="GO:0000724">
    <property type="term" value="P:double-strand break repair via homologous recombination"/>
    <property type="evidence" value="ECO:0007669"/>
    <property type="project" value="TreeGrafter"/>
</dbReference>
<organism evidence="7">
    <name type="scientific">Xenopsylla cheopis</name>
    <name type="common">Oriental rat flea</name>
    <name type="synonym">Pulex cheopis</name>
    <dbReference type="NCBI Taxonomy" id="163159"/>
    <lineage>
        <taxon>Eukaryota</taxon>
        <taxon>Metazoa</taxon>
        <taxon>Ecdysozoa</taxon>
        <taxon>Arthropoda</taxon>
        <taxon>Hexapoda</taxon>
        <taxon>Insecta</taxon>
        <taxon>Pterygota</taxon>
        <taxon>Neoptera</taxon>
        <taxon>Endopterygota</taxon>
        <taxon>Siphonaptera</taxon>
        <taxon>Pulicidae</taxon>
        <taxon>Xenopsyllinae</taxon>
        <taxon>Xenopsylla</taxon>
    </lineage>
</organism>
<proteinExistence type="predicted"/>
<evidence type="ECO:0000256" key="5">
    <source>
        <dbReference type="ARBA" id="ARBA00023242"/>
    </source>
</evidence>
<dbReference type="AlphaFoldDB" id="A0A6M2E0L2"/>